<dbReference type="PANTHER" id="PTHR43877:SF2">
    <property type="entry name" value="AMINOALKYLPHOSPHONATE N-ACETYLTRANSFERASE-RELATED"/>
    <property type="match status" value="1"/>
</dbReference>
<dbReference type="AlphaFoldDB" id="A0A5N6UWU3"/>
<evidence type="ECO:0000313" key="4">
    <source>
        <dbReference type="EMBL" id="KAE8162923.1"/>
    </source>
</evidence>
<sequence length="184" mass="20419">MRPINSKSYMSKSPITYRYGRVEDAEAISELGARVFTSSFASLLPPNDLASYLSEAYSTKNIAADLTNPSVTFVVAAVDTTLVAFLQLRRDTSAQCIDQMESKIQLQRLYVSEKCQGLGIGKHLLARAEREARDMGAKNIWLASWKPNHKAERIYESTGYVKSGEIAFALGGSKLEDWVMVKSI</sequence>
<evidence type="ECO:0000313" key="5">
    <source>
        <dbReference type="Proteomes" id="UP000326950"/>
    </source>
</evidence>
<protein>
    <submittedName>
        <fullName evidence="4">Acyl-CoA N-acyltransferase</fullName>
    </submittedName>
</protein>
<dbReference type="PANTHER" id="PTHR43877">
    <property type="entry name" value="AMINOALKYLPHOSPHONATE N-ACETYLTRANSFERASE-RELATED-RELATED"/>
    <property type="match status" value="1"/>
</dbReference>
<dbReference type="PROSITE" id="PS51186">
    <property type="entry name" value="GNAT"/>
    <property type="match status" value="1"/>
</dbReference>
<keyword evidence="2 4" id="KW-0012">Acyltransferase</keyword>
<feature type="domain" description="N-acetyltransferase" evidence="3">
    <location>
        <begin position="15"/>
        <end position="184"/>
    </location>
</feature>
<organism evidence="4 5">
    <name type="scientific">Aspergillus tamarii</name>
    <dbReference type="NCBI Taxonomy" id="41984"/>
    <lineage>
        <taxon>Eukaryota</taxon>
        <taxon>Fungi</taxon>
        <taxon>Dikarya</taxon>
        <taxon>Ascomycota</taxon>
        <taxon>Pezizomycotina</taxon>
        <taxon>Eurotiomycetes</taxon>
        <taxon>Eurotiomycetidae</taxon>
        <taxon>Eurotiales</taxon>
        <taxon>Aspergillaceae</taxon>
        <taxon>Aspergillus</taxon>
        <taxon>Aspergillus subgen. Circumdati</taxon>
    </lineage>
</organism>
<evidence type="ECO:0000259" key="3">
    <source>
        <dbReference type="PROSITE" id="PS51186"/>
    </source>
</evidence>
<dbReference type="OrthoDB" id="9975416at2759"/>
<dbReference type="GO" id="GO:0016747">
    <property type="term" value="F:acyltransferase activity, transferring groups other than amino-acyl groups"/>
    <property type="evidence" value="ECO:0007669"/>
    <property type="project" value="InterPro"/>
</dbReference>
<proteinExistence type="predicted"/>
<dbReference type="SUPFAM" id="SSF55729">
    <property type="entry name" value="Acyl-CoA N-acyltransferases (Nat)"/>
    <property type="match status" value="1"/>
</dbReference>
<evidence type="ECO:0000256" key="1">
    <source>
        <dbReference type="ARBA" id="ARBA00022679"/>
    </source>
</evidence>
<dbReference type="CDD" id="cd04301">
    <property type="entry name" value="NAT_SF"/>
    <property type="match status" value="1"/>
</dbReference>
<dbReference type="Pfam" id="PF00583">
    <property type="entry name" value="Acetyltransf_1"/>
    <property type="match status" value="1"/>
</dbReference>
<accession>A0A5N6UWU3</accession>
<evidence type="ECO:0000256" key="2">
    <source>
        <dbReference type="ARBA" id="ARBA00023315"/>
    </source>
</evidence>
<reference evidence="4 5" key="1">
    <citation type="submission" date="2019-04" db="EMBL/GenBank/DDBJ databases">
        <title>Friends and foes A comparative genomics study of 23 Aspergillus species from section Flavi.</title>
        <authorList>
            <consortium name="DOE Joint Genome Institute"/>
            <person name="Kjaerbolling I."/>
            <person name="Vesth T."/>
            <person name="Frisvad J.C."/>
            <person name="Nybo J.L."/>
            <person name="Theobald S."/>
            <person name="Kildgaard S."/>
            <person name="Isbrandt T."/>
            <person name="Kuo A."/>
            <person name="Sato A."/>
            <person name="Lyhne E.K."/>
            <person name="Kogle M.E."/>
            <person name="Wiebenga A."/>
            <person name="Kun R.S."/>
            <person name="Lubbers R.J."/>
            <person name="Makela M.R."/>
            <person name="Barry K."/>
            <person name="Chovatia M."/>
            <person name="Clum A."/>
            <person name="Daum C."/>
            <person name="Haridas S."/>
            <person name="He G."/>
            <person name="LaButti K."/>
            <person name="Lipzen A."/>
            <person name="Mondo S."/>
            <person name="Riley R."/>
            <person name="Salamov A."/>
            <person name="Simmons B.A."/>
            <person name="Magnuson J.K."/>
            <person name="Henrissat B."/>
            <person name="Mortensen U.H."/>
            <person name="Larsen T.O."/>
            <person name="Devries R.P."/>
            <person name="Grigoriev I.V."/>
            <person name="Machida M."/>
            <person name="Baker S.E."/>
            <person name="Andersen M.R."/>
        </authorList>
    </citation>
    <scope>NUCLEOTIDE SEQUENCE [LARGE SCALE GENOMIC DNA]</scope>
    <source>
        <strain evidence="4 5">CBS 117626</strain>
    </source>
</reference>
<keyword evidence="5" id="KW-1185">Reference proteome</keyword>
<dbReference type="InterPro" id="IPR050832">
    <property type="entry name" value="Bact_Acetyltransf"/>
</dbReference>
<name>A0A5N6UWU3_ASPTM</name>
<dbReference type="Proteomes" id="UP000326950">
    <property type="component" value="Unassembled WGS sequence"/>
</dbReference>
<dbReference type="InterPro" id="IPR016181">
    <property type="entry name" value="Acyl_CoA_acyltransferase"/>
</dbReference>
<gene>
    <name evidence="4" type="ORF">BDV40DRAFT_264269</name>
</gene>
<dbReference type="EMBL" id="ML738623">
    <property type="protein sequence ID" value="KAE8162923.1"/>
    <property type="molecule type" value="Genomic_DNA"/>
</dbReference>
<keyword evidence="1 4" id="KW-0808">Transferase</keyword>
<dbReference type="Gene3D" id="3.40.630.30">
    <property type="match status" value="1"/>
</dbReference>
<dbReference type="InterPro" id="IPR000182">
    <property type="entry name" value="GNAT_dom"/>
</dbReference>